<evidence type="ECO:0000313" key="5">
    <source>
        <dbReference type="Proteomes" id="UP001141650"/>
    </source>
</evidence>
<organism evidence="4 5">
    <name type="scientific">Mycobacterium alsense</name>
    <dbReference type="NCBI Taxonomy" id="324058"/>
    <lineage>
        <taxon>Bacteria</taxon>
        <taxon>Bacillati</taxon>
        <taxon>Actinomycetota</taxon>
        <taxon>Actinomycetes</taxon>
        <taxon>Mycobacteriales</taxon>
        <taxon>Mycobacteriaceae</taxon>
        <taxon>Mycobacterium</taxon>
    </lineage>
</organism>
<dbReference type="SMART" id="SM00342">
    <property type="entry name" value="HTH_ARAC"/>
    <property type="match status" value="1"/>
</dbReference>
<protein>
    <submittedName>
        <fullName evidence="4">DJ-1/PfpI family protein</fullName>
    </submittedName>
</protein>
<evidence type="ECO:0000313" key="4">
    <source>
        <dbReference type="EMBL" id="MCV7379169.1"/>
    </source>
</evidence>
<dbReference type="Proteomes" id="UP001141650">
    <property type="component" value="Unassembled WGS sequence"/>
</dbReference>
<keyword evidence="1" id="KW-0805">Transcription regulation</keyword>
<dbReference type="EMBL" id="JACKVH010000012">
    <property type="protein sequence ID" value="MCV7379169.1"/>
    <property type="molecule type" value="Genomic_DNA"/>
</dbReference>
<name>A0AA41XP72_9MYCO</name>
<dbReference type="InterPro" id="IPR018060">
    <property type="entry name" value="HTH_AraC"/>
</dbReference>
<dbReference type="Pfam" id="PF12833">
    <property type="entry name" value="HTH_18"/>
    <property type="match status" value="1"/>
</dbReference>
<evidence type="ECO:0000256" key="2">
    <source>
        <dbReference type="ARBA" id="ARBA00023163"/>
    </source>
</evidence>
<dbReference type="PANTHER" id="PTHR43130">
    <property type="entry name" value="ARAC-FAMILY TRANSCRIPTIONAL REGULATOR"/>
    <property type="match status" value="1"/>
</dbReference>
<evidence type="ECO:0000256" key="1">
    <source>
        <dbReference type="ARBA" id="ARBA00023015"/>
    </source>
</evidence>
<dbReference type="PANTHER" id="PTHR43130:SF3">
    <property type="entry name" value="HTH-TYPE TRANSCRIPTIONAL REGULATOR RV1931C"/>
    <property type="match status" value="1"/>
</dbReference>
<dbReference type="InterPro" id="IPR009057">
    <property type="entry name" value="Homeodomain-like_sf"/>
</dbReference>
<proteinExistence type="predicted"/>
<gene>
    <name evidence="4" type="ORF">H7K38_10930</name>
</gene>
<comment type="caution">
    <text evidence="4">The sequence shown here is derived from an EMBL/GenBank/DDBJ whole genome shotgun (WGS) entry which is preliminary data.</text>
</comment>
<dbReference type="SUPFAM" id="SSF46689">
    <property type="entry name" value="Homeodomain-like"/>
    <property type="match status" value="2"/>
</dbReference>
<dbReference type="CDD" id="cd03137">
    <property type="entry name" value="GATase1_AraC_1"/>
    <property type="match status" value="1"/>
</dbReference>
<dbReference type="Gene3D" id="1.10.10.60">
    <property type="entry name" value="Homeodomain-like"/>
    <property type="match status" value="1"/>
</dbReference>
<evidence type="ECO:0000259" key="3">
    <source>
        <dbReference type="PROSITE" id="PS01124"/>
    </source>
</evidence>
<dbReference type="SUPFAM" id="SSF52317">
    <property type="entry name" value="Class I glutamine amidotransferase-like"/>
    <property type="match status" value="1"/>
</dbReference>
<dbReference type="Pfam" id="PF01965">
    <property type="entry name" value="DJ-1_PfpI"/>
    <property type="match status" value="1"/>
</dbReference>
<dbReference type="GO" id="GO:0043565">
    <property type="term" value="F:sequence-specific DNA binding"/>
    <property type="evidence" value="ECO:0007669"/>
    <property type="project" value="InterPro"/>
</dbReference>
<dbReference type="RefSeq" id="WP_211284772.1">
    <property type="nucleotide sequence ID" value="NZ_JACKVH010000012.1"/>
</dbReference>
<dbReference type="Gene3D" id="3.40.50.880">
    <property type="match status" value="1"/>
</dbReference>
<dbReference type="InterPro" id="IPR029062">
    <property type="entry name" value="Class_I_gatase-like"/>
</dbReference>
<dbReference type="GO" id="GO:0003700">
    <property type="term" value="F:DNA-binding transcription factor activity"/>
    <property type="evidence" value="ECO:0007669"/>
    <property type="project" value="InterPro"/>
</dbReference>
<dbReference type="InterPro" id="IPR002818">
    <property type="entry name" value="DJ-1/PfpI"/>
</dbReference>
<feature type="domain" description="HTH araC/xylS-type" evidence="3">
    <location>
        <begin position="232"/>
        <end position="333"/>
    </location>
</feature>
<reference evidence="4" key="2">
    <citation type="journal article" date="2022" name="BMC Genomics">
        <title>Comparative genome analysis of mycobacteria focusing on tRNA and non-coding RNA.</title>
        <authorList>
            <person name="Behra P.R.K."/>
            <person name="Pettersson B.M.F."/>
            <person name="Ramesh M."/>
            <person name="Das S."/>
            <person name="Dasgupta S."/>
            <person name="Kirsebom L.A."/>
        </authorList>
    </citation>
    <scope>NUCLEOTIDE SEQUENCE</scope>
    <source>
        <strain evidence="4">CCUG 55640</strain>
    </source>
</reference>
<reference evidence="4" key="1">
    <citation type="submission" date="2020-07" db="EMBL/GenBank/DDBJ databases">
        <authorList>
            <person name="Pettersson B.M.F."/>
            <person name="Behra P.R.K."/>
            <person name="Ramesh M."/>
            <person name="Das S."/>
            <person name="Dasgupta S."/>
            <person name="Kirsebom L.A."/>
        </authorList>
    </citation>
    <scope>NUCLEOTIDE SEQUENCE</scope>
    <source>
        <strain evidence="4">CCUG 55640</strain>
    </source>
</reference>
<sequence>MEARRRWQRRREGHNAGVNENATSRVVVLIVFEGVTLLDAAGPAEVFVKANEFGANYQLKVASVDGADVATSIGTKLGVTDSISAVDSADTVMVAGGDKLVGQRLDPALLEALGSLSARSRRLASVCTGSFVLAQAGLLRGRCATTHWRHARLLAREFPNTRVEPDAIFIRDGEIFTSAGVSAAIDLALALVELDYGAELVREVARALVVYLKRAGGQSQFSALVGAEPPADSVLRTVTASIVANPGADHSVKSLATRASLSTRHLTRLFQSELGTTPARYVETVRLDVARVELEAGRTVAHAARLAGFSSPETLRRVFVNRLGVSPKAYQDRFRTTVRDGANTSPDTVIAQR</sequence>
<dbReference type="InterPro" id="IPR052158">
    <property type="entry name" value="INH-QAR"/>
</dbReference>
<dbReference type="PROSITE" id="PS01124">
    <property type="entry name" value="HTH_ARAC_FAMILY_2"/>
    <property type="match status" value="1"/>
</dbReference>
<keyword evidence="2" id="KW-0804">Transcription</keyword>
<accession>A0AA41XP72</accession>
<dbReference type="AlphaFoldDB" id="A0AA41XP72"/>